<proteinExistence type="predicted"/>
<accession>A0AAU6W1K5</accession>
<dbReference type="Pfam" id="PF17212">
    <property type="entry name" value="Tube"/>
    <property type="match status" value="1"/>
</dbReference>
<dbReference type="EMBL" id="PP179322">
    <property type="protein sequence ID" value="XAI70363.1"/>
    <property type="molecule type" value="Genomic_DNA"/>
</dbReference>
<evidence type="ECO:0000313" key="1">
    <source>
        <dbReference type="EMBL" id="XAI70363.1"/>
    </source>
</evidence>
<sequence length="198" mass="22518">MAYLSLFFCPEVEVMNLLTAVNLILPALGEHPVTRIDVKHPTLAVILPVVESKIDTTLMRGWWFNEYTHTLYPNSEGGIYLPDDTLAFLPDEGYEGSVRGTRLFNGSTLDFLWDKPVPGVIQLRLPFDELPESVASFVFYNALVQVYLVDIGLENVVGEWKQIAKEAEYLATNEHLRNMRHTTRKSGRYARLRSAMRG</sequence>
<organism evidence="1">
    <name type="scientific">Pseudomonas phage Draal01</name>
    <dbReference type="NCBI Taxonomy" id="3138532"/>
    <lineage>
        <taxon>Viruses</taxon>
    </lineage>
</organism>
<protein>
    <submittedName>
        <fullName evidence="1">Tail tubular protein</fullName>
    </submittedName>
</protein>
<gene>
    <name evidence="1" type="ORF">Draal01_00022</name>
</gene>
<dbReference type="InterPro" id="IPR033767">
    <property type="entry name" value="Tail_Gp11"/>
</dbReference>
<reference evidence="1" key="1">
    <citation type="journal article" date="2024" name="J. Gen. Virol.">
        <title>Novel phages of Pseudomonas syringae unveil numerous potential auxiliary metabolic genes.</title>
        <authorList>
            <person name="Feltin C."/>
            <person name="Garneau J.R."/>
            <person name="Morris C.E."/>
            <person name="Berard A."/>
            <person name="Torres-Barcelo C."/>
        </authorList>
    </citation>
    <scope>NUCLEOTIDE SEQUENCE</scope>
</reference>
<name>A0AAU6W1K5_9VIRU</name>